<feature type="region of interest" description="Disordered" evidence="1">
    <location>
        <begin position="126"/>
        <end position="191"/>
    </location>
</feature>
<dbReference type="PANTHER" id="PTHR12616:SF1">
    <property type="entry name" value="VACUOLAR PROTEIN SORTING-ASSOCIATED PROTEIN 41 HOMOLOG"/>
    <property type="match status" value="1"/>
</dbReference>
<dbReference type="Gene3D" id="2.130.10.10">
    <property type="entry name" value="YVTN repeat-like/Quinoprotein amine dehydrogenase"/>
    <property type="match status" value="1"/>
</dbReference>
<organism evidence="3 4">
    <name type="scientific">Teratosphaeria destructans</name>
    <dbReference type="NCBI Taxonomy" id="418781"/>
    <lineage>
        <taxon>Eukaryota</taxon>
        <taxon>Fungi</taxon>
        <taxon>Dikarya</taxon>
        <taxon>Ascomycota</taxon>
        <taxon>Pezizomycotina</taxon>
        <taxon>Dothideomycetes</taxon>
        <taxon>Dothideomycetidae</taxon>
        <taxon>Mycosphaerellales</taxon>
        <taxon>Teratosphaeriaceae</taxon>
        <taxon>Teratosphaeria</taxon>
    </lineage>
</organism>
<feature type="compositionally biased region" description="Polar residues" evidence="1">
    <location>
        <begin position="182"/>
        <end position="191"/>
    </location>
</feature>
<name>A0A9W7W3K6_9PEZI</name>
<reference evidence="3 4" key="1">
    <citation type="journal article" date="2018" name="IMA Fungus">
        <title>IMA Genome-F 10: Nine draft genome sequences of Claviceps purpurea s.lat., including C. arundinis, C. humidiphila, and C. cf. spartinae, pseudomolecules for the pitch canker pathogen Fusarium circinatum, draft genome of Davidsoniella eucalypti, Grosmannia galeiformis, Quambalaria eucalypti, and Teratosphaeria destructans.</title>
        <authorList>
            <person name="Wingfield B.D."/>
            <person name="Liu M."/>
            <person name="Nguyen H.D."/>
            <person name="Lane F.A."/>
            <person name="Morgan S.W."/>
            <person name="De Vos L."/>
            <person name="Wilken P.M."/>
            <person name="Duong T.A."/>
            <person name="Aylward J."/>
            <person name="Coetzee M.P."/>
            <person name="Dadej K."/>
            <person name="De Beer Z.W."/>
            <person name="Findlay W."/>
            <person name="Havenga M."/>
            <person name="Kolarik M."/>
            <person name="Menzies J.G."/>
            <person name="Naidoo K."/>
            <person name="Pochopski O."/>
            <person name="Shoukouhi P."/>
            <person name="Santana Q.C."/>
            <person name="Seifert K.A."/>
            <person name="Soal N."/>
            <person name="Steenkamp E.T."/>
            <person name="Tatham C.T."/>
            <person name="van der Nest M.A."/>
            <person name="Wingfield M.J."/>
        </authorList>
    </citation>
    <scope>NUCLEOTIDE SEQUENCE [LARGE SCALE GENOMIC DNA]</scope>
    <source>
        <strain evidence="3">CMW44962</strain>
    </source>
</reference>
<evidence type="ECO:0000259" key="2">
    <source>
        <dbReference type="Pfam" id="PF23411"/>
    </source>
</evidence>
<dbReference type="InterPro" id="IPR015943">
    <property type="entry name" value="WD40/YVTN_repeat-like_dom_sf"/>
</dbReference>
<dbReference type="InterPro" id="IPR011990">
    <property type="entry name" value="TPR-like_helical_dom_sf"/>
</dbReference>
<dbReference type="GO" id="GO:0005770">
    <property type="term" value="C:late endosome"/>
    <property type="evidence" value="ECO:0007669"/>
    <property type="project" value="TreeGrafter"/>
</dbReference>
<dbReference type="CDD" id="cd16448">
    <property type="entry name" value="RING-H2"/>
    <property type="match status" value="1"/>
</dbReference>
<dbReference type="Proteomes" id="UP001138500">
    <property type="component" value="Unassembled WGS sequence"/>
</dbReference>
<gene>
    <name evidence="3" type="ORF">Tdes44962_MAKER02280</name>
</gene>
<dbReference type="InterPro" id="IPR057780">
    <property type="entry name" value="Beta-prop_Vps41"/>
</dbReference>
<feature type="region of interest" description="Disordered" evidence="1">
    <location>
        <begin position="474"/>
        <end position="493"/>
    </location>
</feature>
<feature type="region of interest" description="Disordered" evidence="1">
    <location>
        <begin position="1264"/>
        <end position="1285"/>
    </location>
</feature>
<evidence type="ECO:0000256" key="1">
    <source>
        <dbReference type="SAM" id="MobiDB-lite"/>
    </source>
</evidence>
<dbReference type="GO" id="GO:0034058">
    <property type="term" value="P:endosomal vesicle fusion"/>
    <property type="evidence" value="ECO:0007669"/>
    <property type="project" value="TreeGrafter"/>
</dbReference>
<comment type="caution">
    <text evidence="3">The sequence shown here is derived from an EMBL/GenBank/DDBJ whole genome shotgun (WGS) entry which is preliminary data.</text>
</comment>
<feature type="compositionally biased region" description="Polar residues" evidence="1">
    <location>
        <begin position="664"/>
        <end position="684"/>
    </location>
</feature>
<feature type="compositionally biased region" description="Polar residues" evidence="1">
    <location>
        <begin position="163"/>
        <end position="174"/>
    </location>
</feature>
<dbReference type="InterPro" id="IPR036322">
    <property type="entry name" value="WD40_repeat_dom_sf"/>
</dbReference>
<dbReference type="OrthoDB" id="244107at2759"/>
<dbReference type="GO" id="GO:0009267">
    <property type="term" value="P:cellular response to starvation"/>
    <property type="evidence" value="ECO:0007669"/>
    <property type="project" value="TreeGrafter"/>
</dbReference>
<dbReference type="Gene3D" id="1.25.40.10">
    <property type="entry name" value="Tetratricopeptide repeat domain"/>
    <property type="match status" value="1"/>
</dbReference>
<evidence type="ECO:0000313" key="4">
    <source>
        <dbReference type="Proteomes" id="UP001138500"/>
    </source>
</evidence>
<dbReference type="Pfam" id="PF23411">
    <property type="entry name" value="Beta-prop_Vps41"/>
    <property type="match status" value="2"/>
</dbReference>
<feature type="domain" description="Vps41 beta-propeller" evidence="2">
    <location>
        <begin position="196"/>
        <end position="326"/>
    </location>
</feature>
<accession>A0A9W7W3K6</accession>
<reference evidence="3 4" key="2">
    <citation type="journal article" date="2021" name="Curr. Genet.">
        <title>Genetic response to nitrogen starvation in the aggressive Eucalyptus foliar pathogen Teratosphaeria destructans.</title>
        <authorList>
            <person name="Havenga M."/>
            <person name="Wingfield B.D."/>
            <person name="Wingfield M.J."/>
            <person name="Dreyer L.L."/>
            <person name="Roets F."/>
            <person name="Aylward J."/>
        </authorList>
    </citation>
    <scope>NUCLEOTIDE SEQUENCE [LARGE SCALE GENOMIC DNA]</scope>
    <source>
        <strain evidence="3">CMW44962</strain>
    </source>
</reference>
<sequence>MSDHVHATEGHSALQLPPPAVADEQNGVGEDAPRPEEQPEDVVGNGDEEEEEEEEEEGEEDDEPKLKYAKLTGSLTGVYRNGDSTSAFAVAGDKMVMGTHNGSVHVLGLPGLQGVRSYRGHNATVTSVSVSPIPPPPSTVRGQDGSTQILSPVGPQGRAASIRDQSTAASTRSFRATPRQPPQQEAVSNTPANQIYIGTSSLDGHVCVQSLVDPKDVLLRNFARPVQAVALSPDYKNDRTYLSGGLAEKLILTVGGKAGVSADANTTSAAAAASGWLGSIGLGANTGRDTVLHSGEGAIHTIKWSLSGKWVAWVNEQGVKVMRSHLKLGSEDSEDAWRRVAFVEKPNRKGWKDMAGVWKARCEWIDEKSLEDNDPPAGANGGVNGTNGVVKTAQSGVHGKTIERLVVGWGDTAWVLHVQPGVGYTAHSGQKHIGKVESVHKLHFTDCIVSGVSLYSPSLLVVLAYRTRDDDDKPIASDHPTISKGGRPRHRRTGLAPELRLINVADGSEVDVDELSISRFEALSAQDYHLSTMSMPQPIPADKSVREQRGALEAAWEAAGGGYASRLFSSAASVRSGGSGDRKTSVASPPASVKGMPLSSKKAVDSHPLVIEPGLKIFIQSPYDCILAVKRELSDHLEWLMERERYADAWRLVHEHPEVVDASTVDQRSYSSQRSTPGRTNQGSLAEFFADSDTTSDRGSQQSAASKEKRRIGDLWLQQLVVADNWAEAGKIAAKVLGTSSRWDHWVWTFAQAGRFDEITPYIPSTSIGLNQQRALPSVVYEVILGHYLATDPPRLKELLDQWDPELFDVRSIITAIEDRLQSGNVSEDSVEGGEQGRDWRILVDALARLYLADGRARDALRCYIRAQNANAAIQLIRDEKLLDAIDPDEIPGLILLRINKSQLRNAPLNELEEAASEPIALLAEEALRGTVMPATVIRQLERKGPSMQPFIFYYLRTLWRGLPDRSDESQPRSRLTRNRDAQEGHALVEDHADLAVSLFAEYDRELLMNFLRTSTLYSYEKAAQICEQRHYIPELVYILSKTGQTKRALWLIIGELGDVSQAIAFAKDNGELWDDLLDYSMNRPRFIRGLLEEVGTAIDPVTMVRRIPEGLEIEGLKEGIQKLVREYEIQHSISEGVARVLRGEVNMGMETLRAGRKKAVRFEVVHEGGEDIDLAVKDVPTQLARDTEAFPTTKRRAPMEQARAVKPGHCVGCGGAFHEEEKQPLIGFVCGHVYHLSCLLRAADPDDSKTEDRIARLMKQLGYDDDDDDADDGGGGRGGGEATRTVGAKVAHAHVIRNVVEGGCRVCVVLEGA</sequence>
<dbReference type="InterPro" id="IPR045111">
    <property type="entry name" value="Vps41/Vps8"/>
</dbReference>
<dbReference type="SUPFAM" id="SSF50978">
    <property type="entry name" value="WD40 repeat-like"/>
    <property type="match status" value="1"/>
</dbReference>
<feature type="region of interest" description="Disordered" evidence="1">
    <location>
        <begin position="574"/>
        <end position="599"/>
    </location>
</feature>
<feature type="compositionally biased region" description="Acidic residues" evidence="1">
    <location>
        <begin position="46"/>
        <end position="63"/>
    </location>
</feature>
<feature type="compositionally biased region" description="Acidic residues" evidence="1">
    <location>
        <begin position="1264"/>
        <end position="1273"/>
    </location>
</feature>
<dbReference type="GO" id="GO:0016236">
    <property type="term" value="P:macroautophagy"/>
    <property type="evidence" value="ECO:0007669"/>
    <property type="project" value="TreeGrafter"/>
</dbReference>
<keyword evidence="4" id="KW-1185">Reference proteome</keyword>
<feature type="region of interest" description="Disordered" evidence="1">
    <location>
        <begin position="1"/>
        <end position="66"/>
    </location>
</feature>
<feature type="region of interest" description="Disordered" evidence="1">
    <location>
        <begin position="663"/>
        <end position="684"/>
    </location>
</feature>
<dbReference type="PANTHER" id="PTHR12616">
    <property type="entry name" value="VACUOLAR PROTEIN SORTING VPS41"/>
    <property type="match status" value="1"/>
</dbReference>
<evidence type="ECO:0000313" key="3">
    <source>
        <dbReference type="EMBL" id="KAH9829802.1"/>
    </source>
</evidence>
<dbReference type="EMBL" id="RIBY02001334">
    <property type="protein sequence ID" value="KAH9829802.1"/>
    <property type="molecule type" value="Genomic_DNA"/>
</dbReference>
<feature type="domain" description="Vps41 beta-propeller" evidence="2">
    <location>
        <begin position="398"/>
        <end position="533"/>
    </location>
</feature>
<dbReference type="Pfam" id="PF23556">
    <property type="entry name" value="TPR_Vps41"/>
    <property type="match status" value="1"/>
</dbReference>
<protein>
    <recommendedName>
        <fullName evidence="2">Vps41 beta-propeller domain-containing protein</fullName>
    </recommendedName>
</protein>
<proteinExistence type="predicted"/>
<dbReference type="GO" id="GO:0030897">
    <property type="term" value="C:HOPS complex"/>
    <property type="evidence" value="ECO:0007669"/>
    <property type="project" value="TreeGrafter"/>
</dbReference>
<dbReference type="GO" id="GO:0006623">
    <property type="term" value="P:protein targeting to vacuole"/>
    <property type="evidence" value="ECO:0007669"/>
    <property type="project" value="InterPro"/>
</dbReference>